<dbReference type="GO" id="GO:0005315">
    <property type="term" value="F:phosphate transmembrane transporter activity"/>
    <property type="evidence" value="ECO:0007669"/>
    <property type="project" value="InterPro"/>
</dbReference>
<comment type="caution">
    <text evidence="11">The sequence shown here is derived from an EMBL/GenBank/DDBJ whole genome shotgun (WGS) entry which is preliminary data.</text>
</comment>
<feature type="transmembrane region" description="Helical" evidence="8">
    <location>
        <begin position="117"/>
        <end position="141"/>
    </location>
</feature>
<dbReference type="EMBL" id="JANCLT010000006">
    <property type="protein sequence ID" value="MCP8969603.1"/>
    <property type="molecule type" value="Genomic_DNA"/>
</dbReference>
<keyword evidence="9" id="KW-0592">Phosphate transport</keyword>
<feature type="transmembrane region" description="Helical" evidence="8">
    <location>
        <begin position="20"/>
        <end position="43"/>
    </location>
</feature>
<keyword evidence="12" id="KW-1185">Reference proteome</keyword>
<evidence type="ECO:0000256" key="4">
    <source>
        <dbReference type="ARBA" id="ARBA00022475"/>
    </source>
</evidence>
<dbReference type="SUPFAM" id="SSF161098">
    <property type="entry name" value="MetI-like"/>
    <property type="match status" value="1"/>
</dbReference>
<feature type="transmembrane region" description="Helical" evidence="8">
    <location>
        <begin position="268"/>
        <end position="291"/>
    </location>
</feature>
<dbReference type="Gene3D" id="1.10.3720.10">
    <property type="entry name" value="MetI-like"/>
    <property type="match status" value="1"/>
</dbReference>
<gene>
    <name evidence="11" type="primary">pstC</name>
    <name evidence="11" type="ORF">NK662_13800</name>
</gene>
<dbReference type="InterPro" id="IPR035906">
    <property type="entry name" value="MetI-like_sf"/>
</dbReference>
<feature type="transmembrane region" description="Helical" evidence="8">
    <location>
        <begin position="72"/>
        <end position="105"/>
    </location>
</feature>
<reference evidence="11" key="1">
    <citation type="submission" date="2022-07" db="EMBL/GenBank/DDBJ databases">
        <authorList>
            <person name="Li W.-J."/>
            <person name="Deng Q.-Q."/>
        </authorList>
    </citation>
    <scope>NUCLEOTIDE SEQUENCE</scope>
    <source>
        <strain evidence="11">SYSU M60031</strain>
    </source>
</reference>
<evidence type="ECO:0000256" key="6">
    <source>
        <dbReference type="ARBA" id="ARBA00022989"/>
    </source>
</evidence>
<dbReference type="Proteomes" id="UP001156102">
    <property type="component" value="Unassembled WGS sequence"/>
</dbReference>
<name>A0AA41X9F8_9BACI</name>
<evidence type="ECO:0000256" key="8">
    <source>
        <dbReference type="RuleBase" id="RU363032"/>
    </source>
</evidence>
<evidence type="ECO:0000256" key="1">
    <source>
        <dbReference type="ARBA" id="ARBA00004651"/>
    </source>
</evidence>
<keyword evidence="7 8" id="KW-0472">Membrane</keyword>
<feature type="transmembrane region" description="Helical" evidence="8">
    <location>
        <begin position="147"/>
        <end position="167"/>
    </location>
</feature>
<dbReference type="InterPro" id="IPR000515">
    <property type="entry name" value="MetI-like"/>
</dbReference>
<feature type="transmembrane region" description="Helical" evidence="8">
    <location>
        <begin position="209"/>
        <end position="231"/>
    </location>
</feature>
<organism evidence="11 12">
    <name type="scientific">Ectobacillus ponti</name>
    <dbReference type="NCBI Taxonomy" id="2961894"/>
    <lineage>
        <taxon>Bacteria</taxon>
        <taxon>Bacillati</taxon>
        <taxon>Bacillota</taxon>
        <taxon>Bacilli</taxon>
        <taxon>Bacillales</taxon>
        <taxon>Bacillaceae</taxon>
        <taxon>Ectobacillus</taxon>
    </lineage>
</organism>
<evidence type="ECO:0000256" key="7">
    <source>
        <dbReference type="ARBA" id="ARBA00023136"/>
    </source>
</evidence>
<comment type="function">
    <text evidence="9">Part of the binding-protein-dependent transport system for phosphate; probably responsible for the translocation of the substrate across the membrane.</text>
</comment>
<proteinExistence type="inferred from homology"/>
<dbReference type="AlphaFoldDB" id="A0AA41X9F8"/>
<dbReference type="PROSITE" id="PS50928">
    <property type="entry name" value="ABC_TM1"/>
    <property type="match status" value="1"/>
</dbReference>
<dbReference type="GO" id="GO:0005886">
    <property type="term" value="C:plasma membrane"/>
    <property type="evidence" value="ECO:0007669"/>
    <property type="project" value="UniProtKB-SubCell"/>
</dbReference>
<dbReference type="RefSeq" id="WP_254759520.1">
    <property type="nucleotide sequence ID" value="NZ_JANCLT010000006.1"/>
</dbReference>
<dbReference type="PANTHER" id="PTHR30425">
    <property type="entry name" value="PHOSPHATE TRANSPORT SYSTEM PERMEASE PROTEIN PST"/>
    <property type="match status" value="1"/>
</dbReference>
<keyword evidence="3 8" id="KW-0813">Transport</keyword>
<feature type="domain" description="ABC transmembrane type-1" evidence="10">
    <location>
        <begin position="77"/>
        <end position="287"/>
    </location>
</feature>
<evidence type="ECO:0000256" key="2">
    <source>
        <dbReference type="ARBA" id="ARBA00007069"/>
    </source>
</evidence>
<evidence type="ECO:0000313" key="11">
    <source>
        <dbReference type="EMBL" id="MCP8969603.1"/>
    </source>
</evidence>
<dbReference type="Pfam" id="PF00528">
    <property type="entry name" value="BPD_transp_1"/>
    <property type="match status" value="1"/>
</dbReference>
<keyword evidence="6 8" id="KW-1133">Transmembrane helix</keyword>
<dbReference type="NCBIfam" id="TIGR02138">
    <property type="entry name" value="phosphate_pstC"/>
    <property type="match status" value="1"/>
</dbReference>
<comment type="subcellular location">
    <subcellularLocation>
        <location evidence="1 8">Cell membrane</location>
        <topology evidence="1 8">Multi-pass membrane protein</topology>
    </subcellularLocation>
</comment>
<evidence type="ECO:0000313" key="12">
    <source>
        <dbReference type="Proteomes" id="UP001156102"/>
    </source>
</evidence>
<dbReference type="InterPro" id="IPR051124">
    <property type="entry name" value="Phosphate_Transport_Permease"/>
</dbReference>
<dbReference type="GO" id="GO:0006817">
    <property type="term" value="P:phosphate ion transport"/>
    <property type="evidence" value="ECO:0007669"/>
    <property type="project" value="UniProtKB-KW"/>
</dbReference>
<sequence>MKGKKQTNYFKSEYAGRTLVTLCGFLIVAVTLAIIAFICGKGIQTFSQNGVSFFEMLTSSSWSPNTEKPKFGAFIFIAGSTLVSIGAVVISAPIAVALAVFMNLISPKFGNKVLKPVLELLVGIPSVVYGLLGVTILVPLLRESYGGVGFSLIAGIVVLSIMILPTIASIASDAIRAVPFEYLEASYGLGSTRWQAISRIIVPAAQRGILTGVVLGLARAFGEALAVQMVIGNTMKLPESLYSPTSTLTGVLTMDMTNTLNGTAWNNALWTLAMILLLMSFLFILIIRAIGKRGERS</sequence>
<evidence type="ECO:0000256" key="3">
    <source>
        <dbReference type="ARBA" id="ARBA00022448"/>
    </source>
</evidence>
<evidence type="ECO:0000259" key="10">
    <source>
        <dbReference type="PROSITE" id="PS50928"/>
    </source>
</evidence>
<keyword evidence="5 8" id="KW-0812">Transmembrane</keyword>
<dbReference type="PANTHER" id="PTHR30425:SF2">
    <property type="entry name" value="ABC TRANSPORTER PERMEASE PROTEIN YQGH-RELATED"/>
    <property type="match status" value="1"/>
</dbReference>
<accession>A0AA41X9F8</accession>
<protein>
    <recommendedName>
        <fullName evidence="9">Phosphate transport system permease protein</fullName>
    </recommendedName>
</protein>
<keyword evidence="4 9" id="KW-1003">Cell membrane</keyword>
<comment type="similarity">
    <text evidence="2 9">Belongs to the binding-protein-dependent transport system permease family. CysTW subfamily.</text>
</comment>
<evidence type="ECO:0000256" key="5">
    <source>
        <dbReference type="ARBA" id="ARBA00022692"/>
    </source>
</evidence>
<evidence type="ECO:0000256" key="9">
    <source>
        <dbReference type="RuleBase" id="RU363054"/>
    </source>
</evidence>
<dbReference type="CDD" id="cd06261">
    <property type="entry name" value="TM_PBP2"/>
    <property type="match status" value="1"/>
</dbReference>
<dbReference type="InterPro" id="IPR011864">
    <property type="entry name" value="Phosphate_PstC"/>
</dbReference>